<dbReference type="GO" id="GO:0005655">
    <property type="term" value="C:nucleolar ribonuclease P complex"/>
    <property type="evidence" value="ECO:0007669"/>
    <property type="project" value="InterPro"/>
</dbReference>
<dbReference type="Pfam" id="PF08170">
    <property type="entry name" value="POPLD"/>
    <property type="match status" value="1"/>
</dbReference>
<protein>
    <recommendedName>
        <fullName evidence="10">Pop1 N-terminal domain-containing protein</fullName>
    </recommendedName>
</protein>
<evidence type="ECO:0000313" key="9">
    <source>
        <dbReference type="Proteomes" id="UP000235392"/>
    </source>
</evidence>
<sequence length="810" mass="91751">MENQPNRKRTHSGAPNEQTHQARKKAKIKHARAIHTQSLNPSSKLPQFLDVEKFINSRAFEIGAMEKSMRAARQAMGKRSFQTLPRHLRRRAASHFARRVPTKLRPKARFEMKNDKPKVLSKTVKRKLSLKEHKNRDRTTTLLKRQVDKKWLKTHIWHAKRTKMTDLWGFRLAKTPTEKCFRSTYRAARHGFTLHDLSYYTHLNLIAEEDAIKKTLKRLCDPTGVDPCSIRFTPGHRVAEINFYAHQGWPYSLIGPVVLLWRPVSDSASSLKGPSPTVEKADADHSSGSSTQRTALLQIHPSIKSSVIEAIKLASQEKVLVEELDELGSLELGGPRCLEMMGRVLTGIQEDGKDEVVTWLNAGFKPNVVPMGMIVGLTVDDPRLKFPPKKKKSSDDLNTLQEKVIQPLVRLAKCERFWDRSERQKNVKFKKSELDQRRANLDVPGSPLDRTEEDDQISILLVRVGGGWRMILANNWTKAFFHSFTFSSARLVCLDQKAQIDFEAGQPTFPRDYPTLLPATELADQEGLEEARYWGRKPPAKRVNYKLMQSKGGEGGDPFVPDWNVVIGQKGIQRNMLGEVLKEAVGQAHIQRDGLQPWILIGPLVGVIVENVEKLATSACGRQSLEVVCGLAFQLIDRIIKKLKNDLEWTQNNDSCESLQHLDSALVRIKMHPSGRDGRAGVIKPLARLYWNRNKDENPPQDRKKNHQTEFIGLITTGGFRLTNGSSLGFGAISLKKLIPMIISQRWVGTTNATTIGQNNDRDNHPGENLADGHGLAQNKHIHKKPASYQMSYRNKNQFQLEPARVELVH</sequence>
<evidence type="ECO:0000259" key="7">
    <source>
        <dbReference type="Pfam" id="PF22770"/>
    </source>
</evidence>
<feature type="compositionally biased region" description="Basic residues" evidence="4">
    <location>
        <begin position="1"/>
        <end position="11"/>
    </location>
</feature>
<feature type="domain" description="POPLD" evidence="6">
    <location>
        <begin position="467"/>
        <end position="563"/>
    </location>
</feature>
<dbReference type="InterPro" id="IPR055079">
    <property type="entry name" value="POP1_C"/>
</dbReference>
<dbReference type="Pfam" id="PF22770">
    <property type="entry name" value="POP1_C"/>
    <property type="match status" value="1"/>
</dbReference>
<keyword evidence="2" id="KW-0819">tRNA processing</keyword>
<dbReference type="GO" id="GO:0001682">
    <property type="term" value="P:tRNA 5'-leader removal"/>
    <property type="evidence" value="ECO:0007669"/>
    <property type="project" value="InterPro"/>
</dbReference>
<dbReference type="PANTHER" id="PTHR22731:SF3">
    <property type="entry name" value="RIBONUCLEASES P_MRP PROTEIN SUBUNIT POP1"/>
    <property type="match status" value="1"/>
</dbReference>
<dbReference type="EMBL" id="PGCI01000394">
    <property type="protein sequence ID" value="PLW27722.1"/>
    <property type="molecule type" value="Genomic_DNA"/>
</dbReference>
<dbReference type="InterPro" id="IPR009723">
    <property type="entry name" value="Pop1_N"/>
</dbReference>
<evidence type="ECO:0000256" key="3">
    <source>
        <dbReference type="ARBA" id="ARBA00023242"/>
    </source>
</evidence>
<accession>A0A2N5TQH7</accession>
<comment type="subcellular location">
    <subcellularLocation>
        <location evidence="1">Nucleus</location>
    </subcellularLocation>
</comment>
<dbReference type="Proteomes" id="UP000235392">
    <property type="component" value="Unassembled WGS sequence"/>
</dbReference>
<proteinExistence type="predicted"/>
<comment type="caution">
    <text evidence="8">The sequence shown here is derived from an EMBL/GenBank/DDBJ whole genome shotgun (WGS) entry which is preliminary data.</text>
</comment>
<evidence type="ECO:0008006" key="10">
    <source>
        <dbReference type="Google" id="ProtNLM"/>
    </source>
</evidence>
<dbReference type="GO" id="GO:0000172">
    <property type="term" value="C:ribonuclease MRP complex"/>
    <property type="evidence" value="ECO:0007669"/>
    <property type="project" value="InterPro"/>
</dbReference>
<dbReference type="Pfam" id="PF06978">
    <property type="entry name" value="POP1_N"/>
    <property type="match status" value="2"/>
</dbReference>
<gene>
    <name evidence="8" type="ORF">PCASD_20597</name>
</gene>
<dbReference type="PANTHER" id="PTHR22731">
    <property type="entry name" value="RIBONUCLEASES P/MRP PROTEIN SUBUNIT POP1"/>
    <property type="match status" value="1"/>
</dbReference>
<feature type="domain" description="Pop1 N-terminal" evidence="5">
    <location>
        <begin position="54"/>
        <end position="136"/>
    </location>
</feature>
<organism evidence="8 9">
    <name type="scientific">Puccinia coronata f. sp. avenae</name>
    <dbReference type="NCBI Taxonomy" id="200324"/>
    <lineage>
        <taxon>Eukaryota</taxon>
        <taxon>Fungi</taxon>
        <taxon>Dikarya</taxon>
        <taxon>Basidiomycota</taxon>
        <taxon>Pucciniomycotina</taxon>
        <taxon>Pucciniomycetes</taxon>
        <taxon>Pucciniales</taxon>
        <taxon>Pucciniaceae</taxon>
        <taxon>Puccinia</taxon>
    </lineage>
</organism>
<keyword evidence="3" id="KW-0539">Nucleus</keyword>
<feature type="region of interest" description="Disordered" evidence="4">
    <location>
        <begin position="1"/>
        <end position="28"/>
    </location>
</feature>
<evidence type="ECO:0000259" key="5">
    <source>
        <dbReference type="Pfam" id="PF06978"/>
    </source>
</evidence>
<feature type="domain" description="POP1 C-terminal" evidence="7">
    <location>
        <begin position="697"/>
        <end position="746"/>
    </location>
</feature>
<evidence type="ECO:0000259" key="6">
    <source>
        <dbReference type="Pfam" id="PF08170"/>
    </source>
</evidence>
<feature type="domain" description="Pop1 N-terminal" evidence="5">
    <location>
        <begin position="138"/>
        <end position="205"/>
    </location>
</feature>
<evidence type="ECO:0000313" key="8">
    <source>
        <dbReference type="EMBL" id="PLW27722.1"/>
    </source>
</evidence>
<evidence type="ECO:0000256" key="4">
    <source>
        <dbReference type="SAM" id="MobiDB-lite"/>
    </source>
</evidence>
<feature type="region of interest" description="Disordered" evidence="4">
    <location>
        <begin position="268"/>
        <end position="292"/>
    </location>
</feature>
<evidence type="ECO:0000256" key="1">
    <source>
        <dbReference type="ARBA" id="ARBA00004123"/>
    </source>
</evidence>
<name>A0A2N5TQH7_9BASI</name>
<dbReference type="InterPro" id="IPR012590">
    <property type="entry name" value="POPLD_dom"/>
</dbReference>
<evidence type="ECO:0000256" key="2">
    <source>
        <dbReference type="ARBA" id="ARBA00022694"/>
    </source>
</evidence>
<dbReference type="AlphaFoldDB" id="A0A2N5TQH7"/>
<reference evidence="8 9" key="1">
    <citation type="submission" date="2017-11" db="EMBL/GenBank/DDBJ databases">
        <title>De novo assembly and phasing of dikaryotic genomes from two isolates of Puccinia coronata f. sp. avenae, the causal agent of oat crown rust.</title>
        <authorList>
            <person name="Miller M.E."/>
            <person name="Zhang Y."/>
            <person name="Omidvar V."/>
            <person name="Sperschneider J."/>
            <person name="Schwessinger B."/>
            <person name="Raley C."/>
            <person name="Palmer J.M."/>
            <person name="Garnica D."/>
            <person name="Upadhyaya N."/>
            <person name="Rathjen J."/>
            <person name="Taylor J.M."/>
            <person name="Park R.F."/>
            <person name="Dodds P.N."/>
            <person name="Hirsch C.D."/>
            <person name="Kianian S.F."/>
            <person name="Figueroa M."/>
        </authorList>
    </citation>
    <scope>NUCLEOTIDE SEQUENCE [LARGE SCALE GENOMIC DNA]</scope>
    <source>
        <strain evidence="8">12SD80</strain>
    </source>
</reference>
<dbReference type="InterPro" id="IPR039182">
    <property type="entry name" value="Pop1"/>
</dbReference>